<dbReference type="KEGG" id="dvl:Dvul_0361"/>
<reference evidence="3" key="1">
    <citation type="journal article" date="2009" name="Environ. Microbiol.">
        <title>Contribution of mobile genetic elements to Desulfovibrio vulgaris genome plasticity.</title>
        <authorList>
            <person name="Walker C.B."/>
            <person name="Stolyar S."/>
            <person name="Chivian D."/>
            <person name="Pinel N."/>
            <person name="Gabster J.A."/>
            <person name="Dehal P.S."/>
            <person name="He Z."/>
            <person name="Yang Z.K."/>
            <person name="Yen H.C."/>
            <person name="Zhou J."/>
            <person name="Wall J.D."/>
            <person name="Hazen T.C."/>
            <person name="Arkin A.P."/>
            <person name="Stahl D.A."/>
        </authorList>
    </citation>
    <scope>NUCLEOTIDE SEQUENCE [LARGE SCALE GENOMIC DNA]</scope>
    <source>
        <strain evidence="3">DP4</strain>
    </source>
</reference>
<evidence type="ECO:0008006" key="4">
    <source>
        <dbReference type="Google" id="ProtNLM"/>
    </source>
</evidence>
<feature type="compositionally biased region" description="Low complexity" evidence="1">
    <location>
        <begin position="214"/>
        <end position="236"/>
    </location>
</feature>
<feature type="region of interest" description="Disordered" evidence="1">
    <location>
        <begin position="214"/>
        <end position="243"/>
    </location>
</feature>
<gene>
    <name evidence="2" type="ordered locus">Dvul_0361</name>
</gene>
<dbReference type="AlphaFoldDB" id="A0A0H3A5V7"/>
<dbReference type="Proteomes" id="UP000009173">
    <property type="component" value="Chromosome"/>
</dbReference>
<dbReference type="HOGENOM" id="CLU_079350_0_0_7"/>
<dbReference type="Pfam" id="PF08889">
    <property type="entry name" value="WbqC"/>
    <property type="match status" value="1"/>
</dbReference>
<dbReference type="EMBL" id="CP000527">
    <property type="protein sequence ID" value="ABM27384.1"/>
    <property type="molecule type" value="Genomic_DNA"/>
</dbReference>
<organism evidence="2 3">
    <name type="scientific">Nitratidesulfovibrio vulgaris (strain DP4)</name>
    <name type="common">Desulfovibrio vulgaris</name>
    <dbReference type="NCBI Taxonomy" id="391774"/>
    <lineage>
        <taxon>Bacteria</taxon>
        <taxon>Pseudomonadati</taxon>
        <taxon>Thermodesulfobacteriota</taxon>
        <taxon>Desulfovibrionia</taxon>
        <taxon>Desulfovibrionales</taxon>
        <taxon>Desulfovibrionaceae</taxon>
        <taxon>Nitratidesulfovibrio</taxon>
    </lineage>
</organism>
<evidence type="ECO:0000256" key="1">
    <source>
        <dbReference type="SAM" id="MobiDB-lite"/>
    </source>
</evidence>
<protein>
    <recommendedName>
        <fullName evidence="4">WbqC-like family protein</fullName>
    </recommendedName>
</protein>
<sequence length="273" mass="30152">MRAMLLQPFYFPWAGMFDMMSRCDLFVFYDDAQFVRGSWQSRNRILSPQGVKWLSVAIDRSGHVGTAIRDMRVNDREGWRTKHLNQLREAYRKTPHFDLVYPEVETLLTQDSDRLVDFSTGSVLLCARLLGIATPVACASTFDVGPCRGEEKVIALMRAAGADCYYDGASGVELYAPERFAAAGLALRFHAYEHPVYEQGDSLREHAALAKAGSAAAPDVPDAPDIQDAPDTPDTTGTGGARPFTPYLSVLDLLFRTGPQALDILRSGNREVA</sequence>
<evidence type="ECO:0000313" key="2">
    <source>
        <dbReference type="EMBL" id="ABM27384.1"/>
    </source>
</evidence>
<proteinExistence type="predicted"/>
<accession>A0A0H3A5V7</accession>
<evidence type="ECO:0000313" key="3">
    <source>
        <dbReference type="Proteomes" id="UP000009173"/>
    </source>
</evidence>
<name>A0A0H3A5V7_NITV4</name>
<dbReference type="InterPro" id="IPR014985">
    <property type="entry name" value="WbqC"/>
</dbReference>